<gene>
    <name evidence="2" type="ORF">D9R14_21170</name>
</gene>
<dbReference type="EMBL" id="RCTF01000024">
    <property type="protein sequence ID" value="RLP72845.1"/>
    <property type="molecule type" value="Genomic_DNA"/>
</dbReference>
<reference evidence="2 3" key="1">
    <citation type="submission" date="2018-10" db="EMBL/GenBank/DDBJ databases">
        <title>Xanthobacter tagetidis genome sequencing and assembly.</title>
        <authorList>
            <person name="Maclea K.S."/>
            <person name="Goen A.E."/>
            <person name="Fatima S.A."/>
        </authorList>
    </citation>
    <scope>NUCLEOTIDE SEQUENCE [LARGE SCALE GENOMIC DNA]</scope>
    <source>
        <strain evidence="2 3">ATCC 700314</strain>
    </source>
</reference>
<dbReference type="InterPro" id="IPR000792">
    <property type="entry name" value="Tscrpt_reg_LuxR_C"/>
</dbReference>
<evidence type="ECO:0000313" key="3">
    <source>
        <dbReference type="Proteomes" id="UP000269692"/>
    </source>
</evidence>
<dbReference type="InterPro" id="IPR016032">
    <property type="entry name" value="Sig_transdc_resp-reg_C-effctor"/>
</dbReference>
<keyword evidence="3" id="KW-1185">Reference proteome</keyword>
<dbReference type="SMART" id="SM00421">
    <property type="entry name" value="HTH_LUXR"/>
    <property type="match status" value="1"/>
</dbReference>
<dbReference type="InterPro" id="IPR036388">
    <property type="entry name" value="WH-like_DNA-bd_sf"/>
</dbReference>
<sequence>MEPPSQLVDDIYEAGSVPEFWPRALEKLAATVDGAGAALFAVRADGLRSVATPSMLDLLREFDALGRPEINRRTPAAVAMRHPGFITEYDVFTEEELAVDPFYAEFLRPRGYGWCAGSAIFVPGGDTIVISVEKRLNLGPVSRDHVALLDRMRPHLARAAAFSARLALDRVRSATEALGLIGLPAAVLGDRQQLLSANALFEDLIPDVVRAHRARLMLADQGADRLLADAFARSLKRAGGGVQSIPIAAQEARPAMVAHLLPVRGVANDVFSAASGLLMLTPVVAGKGPPRQLLEGLFDLSPAEARVAGGLADGSTVEQLARLQGVSSETVRGHLKAVFAKTGTHRQSELVRLLAGPWHF</sequence>
<protein>
    <submittedName>
        <fullName evidence="2">Helix-turn-helix transcriptional regulator</fullName>
    </submittedName>
</protein>
<dbReference type="Pfam" id="PF00196">
    <property type="entry name" value="GerE"/>
    <property type="match status" value="1"/>
</dbReference>
<dbReference type="SUPFAM" id="SSF46894">
    <property type="entry name" value="C-terminal effector domain of the bipartite response regulators"/>
    <property type="match status" value="1"/>
</dbReference>
<dbReference type="GO" id="GO:0006355">
    <property type="term" value="P:regulation of DNA-templated transcription"/>
    <property type="evidence" value="ECO:0007669"/>
    <property type="project" value="InterPro"/>
</dbReference>
<accession>A0A3L6ZYQ5</accession>
<name>A0A3L6ZYQ5_9HYPH</name>
<dbReference type="RefSeq" id="WP_121625370.1">
    <property type="nucleotide sequence ID" value="NZ_JACIIW010000013.1"/>
</dbReference>
<dbReference type="OrthoDB" id="7444822at2"/>
<comment type="caution">
    <text evidence="2">The sequence shown here is derived from an EMBL/GenBank/DDBJ whole genome shotgun (WGS) entry which is preliminary data.</text>
</comment>
<dbReference type="GO" id="GO:0003677">
    <property type="term" value="F:DNA binding"/>
    <property type="evidence" value="ECO:0007669"/>
    <property type="project" value="InterPro"/>
</dbReference>
<proteinExistence type="predicted"/>
<evidence type="ECO:0000313" key="2">
    <source>
        <dbReference type="EMBL" id="RLP72845.1"/>
    </source>
</evidence>
<feature type="domain" description="HTH luxR-type" evidence="1">
    <location>
        <begin position="297"/>
        <end position="354"/>
    </location>
</feature>
<dbReference type="Proteomes" id="UP000269692">
    <property type="component" value="Unassembled WGS sequence"/>
</dbReference>
<dbReference type="Gene3D" id="1.10.10.10">
    <property type="entry name" value="Winged helix-like DNA-binding domain superfamily/Winged helix DNA-binding domain"/>
    <property type="match status" value="1"/>
</dbReference>
<dbReference type="AlphaFoldDB" id="A0A3L6ZYQ5"/>
<organism evidence="2 3">
    <name type="scientific">Xanthobacter tagetidis</name>
    <dbReference type="NCBI Taxonomy" id="60216"/>
    <lineage>
        <taxon>Bacteria</taxon>
        <taxon>Pseudomonadati</taxon>
        <taxon>Pseudomonadota</taxon>
        <taxon>Alphaproteobacteria</taxon>
        <taxon>Hyphomicrobiales</taxon>
        <taxon>Xanthobacteraceae</taxon>
        <taxon>Xanthobacter</taxon>
    </lineage>
</organism>
<evidence type="ECO:0000259" key="1">
    <source>
        <dbReference type="SMART" id="SM00421"/>
    </source>
</evidence>